<sequence length="202" mass="22980">MIALTVSCNPRGSDFIANLQQLVQTLEPTLYRKLRRDIEDIGDIREAYVLNWAATYAFLLSEYLFGRYGLKLTVRSYKEKDSTHRMLNFLVVNINRTNRELEANEESIKIIRDFISKNREPRPRNSIVDSQLKQKGIEMATMSIISGKQVIEAVMNASTAGQKAAATRLQNQYVSQREKDGKSPVMVRAGIKARVARLQNGN</sequence>
<evidence type="ECO:0000313" key="2">
    <source>
        <dbReference type="Proteomes" id="UP001497444"/>
    </source>
</evidence>
<dbReference type="EMBL" id="CAXAQS010000347">
    <property type="protein sequence ID" value="CAK9251256.1"/>
    <property type="molecule type" value="Genomic_DNA"/>
</dbReference>
<gene>
    <name evidence="1" type="ORF">CSSPJE1EN1_LOCUS26634</name>
</gene>
<name>A0ABP0VA03_9BRYO</name>
<accession>A0ABP0VA03</accession>
<comment type="caution">
    <text evidence="1">The sequence shown here is derived from an EMBL/GenBank/DDBJ whole genome shotgun (WGS) entry which is preliminary data.</text>
</comment>
<reference evidence="1" key="1">
    <citation type="submission" date="2024-02" db="EMBL/GenBank/DDBJ databases">
        <authorList>
            <consortium name="ELIXIR-Norway"/>
            <consortium name="Elixir Norway"/>
        </authorList>
    </citation>
    <scope>NUCLEOTIDE SEQUENCE</scope>
</reference>
<proteinExistence type="predicted"/>
<organism evidence="1 2">
    <name type="scientific">Sphagnum jensenii</name>
    <dbReference type="NCBI Taxonomy" id="128206"/>
    <lineage>
        <taxon>Eukaryota</taxon>
        <taxon>Viridiplantae</taxon>
        <taxon>Streptophyta</taxon>
        <taxon>Embryophyta</taxon>
        <taxon>Bryophyta</taxon>
        <taxon>Sphagnophytina</taxon>
        <taxon>Sphagnopsida</taxon>
        <taxon>Sphagnales</taxon>
        <taxon>Sphagnaceae</taxon>
        <taxon>Sphagnum</taxon>
    </lineage>
</organism>
<dbReference type="Proteomes" id="UP001497444">
    <property type="component" value="Unassembled WGS sequence"/>
</dbReference>
<evidence type="ECO:0000313" key="1">
    <source>
        <dbReference type="EMBL" id="CAK9251256.1"/>
    </source>
</evidence>
<keyword evidence="2" id="KW-1185">Reference proteome</keyword>
<protein>
    <submittedName>
        <fullName evidence="1">Uncharacterized protein</fullName>
    </submittedName>
</protein>